<evidence type="ECO:0000256" key="8">
    <source>
        <dbReference type="ARBA" id="ARBA00022781"/>
    </source>
</evidence>
<dbReference type="AlphaFoldDB" id="A0A9D2B1G6"/>
<organism evidence="15 16">
    <name type="scientific">Candidatus Anaerobiospirillum pullistercoris</name>
    <dbReference type="NCBI Taxonomy" id="2838452"/>
    <lineage>
        <taxon>Bacteria</taxon>
        <taxon>Pseudomonadati</taxon>
        <taxon>Pseudomonadota</taxon>
        <taxon>Gammaproteobacteria</taxon>
        <taxon>Aeromonadales</taxon>
        <taxon>Succinivibrionaceae</taxon>
        <taxon>Anaerobiospirillum</taxon>
    </lineage>
</organism>
<evidence type="ECO:0000256" key="3">
    <source>
        <dbReference type="ARBA" id="ARBA00022448"/>
    </source>
</evidence>
<reference evidence="15" key="1">
    <citation type="journal article" date="2021" name="PeerJ">
        <title>Extensive microbial diversity within the chicken gut microbiome revealed by metagenomics and culture.</title>
        <authorList>
            <person name="Gilroy R."/>
            <person name="Ravi A."/>
            <person name="Getino M."/>
            <person name="Pursley I."/>
            <person name="Horton D.L."/>
            <person name="Alikhan N.F."/>
            <person name="Baker D."/>
            <person name="Gharbi K."/>
            <person name="Hall N."/>
            <person name="Watson M."/>
            <person name="Adriaenssens E.M."/>
            <person name="Foster-Nyarko E."/>
            <person name="Jarju S."/>
            <person name="Secka A."/>
            <person name="Antonio M."/>
            <person name="Oren A."/>
            <person name="Chaudhuri R.R."/>
            <person name="La Ragione R."/>
            <person name="Hildebrand F."/>
            <person name="Pallen M.J."/>
        </authorList>
    </citation>
    <scope>NUCLEOTIDE SEQUENCE</scope>
    <source>
        <strain evidence="15">USASDec5-558</strain>
    </source>
</reference>
<dbReference type="GO" id="GO:0071978">
    <property type="term" value="P:bacterial-type flagellum-dependent swarming motility"/>
    <property type="evidence" value="ECO:0007669"/>
    <property type="project" value="InterPro"/>
</dbReference>
<keyword evidence="11 12" id="KW-0472">Membrane</keyword>
<evidence type="ECO:0000256" key="10">
    <source>
        <dbReference type="ARBA" id="ARBA00023065"/>
    </source>
</evidence>
<keyword evidence="8" id="KW-0375">Hydrogen ion transport</keyword>
<accession>A0A9D2B1G6</accession>
<feature type="transmembrane region" description="Helical" evidence="12">
    <location>
        <begin position="149"/>
        <end position="169"/>
    </location>
</feature>
<keyword evidence="4" id="KW-1003">Cell membrane</keyword>
<evidence type="ECO:0000256" key="5">
    <source>
        <dbReference type="ARBA" id="ARBA00022500"/>
    </source>
</evidence>
<dbReference type="EMBL" id="DXEV01000185">
    <property type="protein sequence ID" value="HIX57668.1"/>
    <property type="molecule type" value="Genomic_DNA"/>
</dbReference>
<proteinExistence type="inferred from homology"/>
<keyword evidence="7" id="KW-0283">Flagellar rotation</keyword>
<feature type="domain" description="Motility protein A N-terminal" evidence="14">
    <location>
        <begin position="4"/>
        <end position="87"/>
    </location>
</feature>
<keyword evidence="10" id="KW-0406">Ion transport</keyword>
<dbReference type="GO" id="GO:1902600">
    <property type="term" value="P:proton transmembrane transport"/>
    <property type="evidence" value="ECO:0007669"/>
    <property type="project" value="UniProtKB-KW"/>
</dbReference>
<protein>
    <submittedName>
        <fullName evidence="15">MotA/TolQ/ExbB proton channel family protein</fullName>
    </submittedName>
</protein>
<dbReference type="Proteomes" id="UP000886829">
    <property type="component" value="Unassembled WGS sequence"/>
</dbReference>
<gene>
    <name evidence="15" type="ORF">H9850_09405</name>
</gene>
<evidence type="ECO:0000256" key="9">
    <source>
        <dbReference type="ARBA" id="ARBA00022989"/>
    </source>
</evidence>
<keyword evidence="6 12" id="KW-0812">Transmembrane</keyword>
<feature type="transmembrane region" description="Helical" evidence="12">
    <location>
        <begin position="175"/>
        <end position="198"/>
    </location>
</feature>
<comment type="caution">
    <text evidence="15">The sequence shown here is derived from an EMBL/GenBank/DDBJ whole genome shotgun (WGS) entry which is preliminary data.</text>
</comment>
<comment type="subcellular location">
    <subcellularLocation>
        <location evidence="1">Cell membrane</location>
        <topology evidence="1">Multi-pass membrane protein</topology>
    </subcellularLocation>
</comment>
<evidence type="ECO:0000256" key="7">
    <source>
        <dbReference type="ARBA" id="ARBA00022779"/>
    </source>
</evidence>
<dbReference type="InterPro" id="IPR046786">
    <property type="entry name" value="MotA_N"/>
</dbReference>
<evidence type="ECO:0000256" key="11">
    <source>
        <dbReference type="ARBA" id="ARBA00023136"/>
    </source>
</evidence>
<keyword evidence="3" id="KW-0813">Transport</keyword>
<name>A0A9D2B1G6_9GAMM</name>
<evidence type="ECO:0000256" key="2">
    <source>
        <dbReference type="ARBA" id="ARBA00008038"/>
    </source>
</evidence>
<dbReference type="GO" id="GO:0006935">
    <property type="term" value="P:chemotaxis"/>
    <property type="evidence" value="ECO:0007669"/>
    <property type="project" value="UniProtKB-KW"/>
</dbReference>
<dbReference type="InterPro" id="IPR002898">
    <property type="entry name" value="MotA_ExbB_proton_chnl"/>
</dbReference>
<sequence length="248" mass="26461">MNLLGVFLAVGCILTAMILEGTHPSALINFPAFMVVCGAGFSACLVQFSLKEVWLALKHIVWLISPPRLNFQSQAELLAGMSTIARQQGALALENSVASANDDFTRTGIQMIVDGVDKDVLYTLLENAIALEQEKLEPAAKFYESMGGYFPTMGIVGAVLGLIHAMSLLDRPDLLGPSIAVAFVATIYGLVGANCFLIPAGGRIRSVSAEVALFKYMTLEGLVSISGSENTLMLKRRIGVYTGNLNGD</sequence>
<dbReference type="InterPro" id="IPR047055">
    <property type="entry name" value="MotA-like"/>
</dbReference>
<evidence type="ECO:0000256" key="1">
    <source>
        <dbReference type="ARBA" id="ARBA00004651"/>
    </source>
</evidence>
<evidence type="ECO:0000256" key="4">
    <source>
        <dbReference type="ARBA" id="ARBA00022475"/>
    </source>
</evidence>
<dbReference type="PROSITE" id="PS01307">
    <property type="entry name" value="MOTA"/>
    <property type="match status" value="1"/>
</dbReference>
<keyword evidence="9 12" id="KW-1133">Transmembrane helix</keyword>
<dbReference type="PANTHER" id="PTHR30433:SF3">
    <property type="entry name" value="MOTILITY PROTEIN A"/>
    <property type="match status" value="1"/>
</dbReference>
<feature type="transmembrane region" description="Helical" evidence="12">
    <location>
        <begin position="28"/>
        <end position="50"/>
    </location>
</feature>
<feature type="domain" description="MotA/TolQ/ExbB proton channel" evidence="13">
    <location>
        <begin position="99"/>
        <end position="209"/>
    </location>
</feature>
<dbReference type="Pfam" id="PF01618">
    <property type="entry name" value="MotA_ExbB"/>
    <property type="match status" value="1"/>
</dbReference>
<evidence type="ECO:0000256" key="6">
    <source>
        <dbReference type="ARBA" id="ARBA00022692"/>
    </source>
</evidence>
<dbReference type="PANTHER" id="PTHR30433">
    <property type="entry name" value="CHEMOTAXIS PROTEIN MOTA"/>
    <property type="match status" value="1"/>
</dbReference>
<dbReference type="InterPro" id="IPR000540">
    <property type="entry name" value="Flag_MotA_CS"/>
</dbReference>
<evidence type="ECO:0000313" key="15">
    <source>
        <dbReference type="EMBL" id="HIX57668.1"/>
    </source>
</evidence>
<evidence type="ECO:0000256" key="12">
    <source>
        <dbReference type="SAM" id="Phobius"/>
    </source>
</evidence>
<reference evidence="15" key="2">
    <citation type="submission" date="2021-04" db="EMBL/GenBank/DDBJ databases">
        <authorList>
            <person name="Gilroy R."/>
        </authorList>
    </citation>
    <scope>NUCLEOTIDE SEQUENCE</scope>
    <source>
        <strain evidence="15">USASDec5-558</strain>
    </source>
</reference>
<evidence type="ECO:0000259" key="14">
    <source>
        <dbReference type="Pfam" id="PF20560"/>
    </source>
</evidence>
<dbReference type="Pfam" id="PF20560">
    <property type="entry name" value="MotA_N"/>
    <property type="match status" value="1"/>
</dbReference>
<evidence type="ECO:0000313" key="16">
    <source>
        <dbReference type="Proteomes" id="UP000886829"/>
    </source>
</evidence>
<dbReference type="GO" id="GO:0005886">
    <property type="term" value="C:plasma membrane"/>
    <property type="evidence" value="ECO:0007669"/>
    <property type="project" value="UniProtKB-SubCell"/>
</dbReference>
<comment type="similarity">
    <text evidence="2">Belongs to the MotA family.</text>
</comment>
<evidence type="ECO:0000259" key="13">
    <source>
        <dbReference type="Pfam" id="PF01618"/>
    </source>
</evidence>
<keyword evidence="5" id="KW-0145">Chemotaxis</keyword>